<sequence length="774" mass="84102">MDEGITDNAQAKWAKVSLIMPRRQMNNVSLIMAKRQMDRGCVAYRKRPVVEPVVGVLLEEVGVAIGVLQSCVHVVGDALPVRDGLWVGALHRGSLCRVEPPELGTCRHTRKSPITLPCPHRGNLPLWANYCRCQGPLAVMTSEVSGYSCCTFVEVNLAVAAPDHGGVQVVGYASEALGDGLGVLAVHLLADVPPVLVALEEVRLAVAVREGGIDVARQTLPTVRNGPRVAKRHTLWSQLPVAVACNKTTYPSVHTNKHAETNFNCGSVDKSEGRSYLYALDVVTVQLEESVVAAVEWSHERGPYVRVRESQGVSELMCCHLEQDWEGRGEVRTSVRLDAPGLAVVEVCVTTVDREVGVGESPTRTVEGITVAMLSLLEAHVNMHLALALLREGEVGDASPHVEGVAQLLVDVGLAEARRARVLGDAYYSLGCPRSFASGNHAGRCRWSVGFLGDLPFILSLRSGAASYSHRFTLFGSQDLDVKSCPNLFTCSLTDIPMAKLESGTALNDYVRSEKVPVSATPVVSYSFSAATALFRLFTRLACSPPTKPIRVQSPAGSLQILACGNNFGRCRCSAGFLGDLPFSPALSFRPCYILTSDHGVQPAGRLKHRPPRFLRAKIQERTRARNRTLRQRDCGDVGGVSLAAHQRSPSVDEGGWLDTHVRSARHGNNCDPVPPRVRGPHTTHGHGRAIAAGGREPRDTARAIRTKLITSLSTAALLHTALRDSTFSRQPVVRKRRMLGEEMAVGQMADLPNRRRLKHVRANVREESVWRVV</sequence>
<evidence type="ECO:0000313" key="3">
    <source>
        <dbReference type="Proteomes" id="UP001159363"/>
    </source>
</evidence>
<reference evidence="2 3" key="1">
    <citation type="submission" date="2023-02" db="EMBL/GenBank/DDBJ databases">
        <title>LHISI_Scaffold_Assembly.</title>
        <authorList>
            <person name="Stuart O.P."/>
            <person name="Cleave R."/>
            <person name="Magrath M.J.L."/>
            <person name="Mikheyev A.S."/>
        </authorList>
    </citation>
    <scope>NUCLEOTIDE SEQUENCE [LARGE SCALE GENOMIC DNA]</scope>
    <source>
        <strain evidence="2">Daus_M_001</strain>
        <tissue evidence="2">Leg muscle</tissue>
    </source>
</reference>
<gene>
    <name evidence="2" type="ORF">PR048_027401</name>
</gene>
<feature type="region of interest" description="Disordered" evidence="1">
    <location>
        <begin position="666"/>
        <end position="698"/>
    </location>
</feature>
<evidence type="ECO:0000256" key="1">
    <source>
        <dbReference type="SAM" id="MobiDB-lite"/>
    </source>
</evidence>
<accession>A0ABQ9GFQ3</accession>
<proteinExistence type="predicted"/>
<organism evidence="2 3">
    <name type="scientific">Dryococelus australis</name>
    <dbReference type="NCBI Taxonomy" id="614101"/>
    <lineage>
        <taxon>Eukaryota</taxon>
        <taxon>Metazoa</taxon>
        <taxon>Ecdysozoa</taxon>
        <taxon>Arthropoda</taxon>
        <taxon>Hexapoda</taxon>
        <taxon>Insecta</taxon>
        <taxon>Pterygota</taxon>
        <taxon>Neoptera</taxon>
        <taxon>Polyneoptera</taxon>
        <taxon>Phasmatodea</taxon>
        <taxon>Verophasmatodea</taxon>
        <taxon>Anareolatae</taxon>
        <taxon>Phasmatidae</taxon>
        <taxon>Eurycanthinae</taxon>
        <taxon>Dryococelus</taxon>
    </lineage>
</organism>
<dbReference type="EMBL" id="JARBHB010000012">
    <property type="protein sequence ID" value="KAJ8871097.1"/>
    <property type="molecule type" value="Genomic_DNA"/>
</dbReference>
<keyword evidence="3" id="KW-1185">Reference proteome</keyword>
<protein>
    <submittedName>
        <fullName evidence="2">Uncharacterized protein</fullName>
    </submittedName>
</protein>
<evidence type="ECO:0000313" key="2">
    <source>
        <dbReference type="EMBL" id="KAJ8871097.1"/>
    </source>
</evidence>
<comment type="caution">
    <text evidence="2">The sequence shown here is derived from an EMBL/GenBank/DDBJ whole genome shotgun (WGS) entry which is preliminary data.</text>
</comment>
<feature type="compositionally biased region" description="Basic residues" evidence="1">
    <location>
        <begin position="679"/>
        <end position="688"/>
    </location>
</feature>
<dbReference type="Proteomes" id="UP001159363">
    <property type="component" value="Chromosome 11"/>
</dbReference>
<name>A0ABQ9GFQ3_9NEOP</name>